<keyword evidence="1" id="KW-0805">Transcription regulation</keyword>
<keyword evidence="2" id="KW-0238">DNA-binding</keyword>
<organism evidence="7 8">
    <name type="scientific">Paraburkholderia silviterrae</name>
    <dbReference type="NCBI Taxonomy" id="2528715"/>
    <lineage>
        <taxon>Bacteria</taxon>
        <taxon>Pseudomonadati</taxon>
        <taxon>Pseudomonadota</taxon>
        <taxon>Betaproteobacteria</taxon>
        <taxon>Burkholderiales</taxon>
        <taxon>Burkholderiaceae</taxon>
        <taxon>Paraburkholderia</taxon>
    </lineage>
</organism>
<dbReference type="Gene3D" id="3.40.50.2300">
    <property type="match status" value="1"/>
</dbReference>
<dbReference type="Pfam" id="PF00196">
    <property type="entry name" value="GerE"/>
    <property type="match status" value="1"/>
</dbReference>
<dbReference type="GO" id="GO:0006355">
    <property type="term" value="P:regulation of DNA-templated transcription"/>
    <property type="evidence" value="ECO:0007669"/>
    <property type="project" value="InterPro"/>
</dbReference>
<evidence type="ECO:0000259" key="5">
    <source>
        <dbReference type="PROSITE" id="PS50043"/>
    </source>
</evidence>
<dbReference type="Proteomes" id="UP000295722">
    <property type="component" value="Unassembled WGS sequence"/>
</dbReference>
<dbReference type="Pfam" id="PF00072">
    <property type="entry name" value="Response_reg"/>
    <property type="match status" value="1"/>
</dbReference>
<dbReference type="SMART" id="SM00448">
    <property type="entry name" value="REC"/>
    <property type="match status" value="1"/>
</dbReference>
<evidence type="ECO:0000256" key="2">
    <source>
        <dbReference type="ARBA" id="ARBA00023125"/>
    </source>
</evidence>
<accession>A0A4R5M517</accession>
<evidence type="ECO:0000259" key="6">
    <source>
        <dbReference type="PROSITE" id="PS50110"/>
    </source>
</evidence>
<dbReference type="OrthoDB" id="9802186at2"/>
<keyword evidence="3" id="KW-0804">Transcription</keyword>
<dbReference type="PRINTS" id="PR00038">
    <property type="entry name" value="HTHLUXR"/>
</dbReference>
<dbReference type="AlphaFoldDB" id="A0A4R5M517"/>
<name>A0A4R5M517_9BURK</name>
<keyword evidence="4" id="KW-0597">Phosphoprotein</keyword>
<dbReference type="SMART" id="SM00421">
    <property type="entry name" value="HTH_LUXR"/>
    <property type="match status" value="1"/>
</dbReference>
<feature type="modified residue" description="4-aspartylphosphate" evidence="4">
    <location>
        <position position="65"/>
    </location>
</feature>
<dbReference type="GO" id="GO:0003677">
    <property type="term" value="F:DNA binding"/>
    <property type="evidence" value="ECO:0007669"/>
    <property type="project" value="UniProtKB-KW"/>
</dbReference>
<dbReference type="GO" id="GO:0000160">
    <property type="term" value="P:phosphorelay signal transduction system"/>
    <property type="evidence" value="ECO:0007669"/>
    <property type="project" value="InterPro"/>
</dbReference>
<dbReference type="PROSITE" id="PS50043">
    <property type="entry name" value="HTH_LUXR_2"/>
    <property type="match status" value="1"/>
</dbReference>
<dbReference type="InterPro" id="IPR000792">
    <property type="entry name" value="Tscrpt_reg_LuxR_C"/>
</dbReference>
<feature type="domain" description="HTH luxR-type" evidence="5">
    <location>
        <begin position="146"/>
        <end position="211"/>
    </location>
</feature>
<evidence type="ECO:0000256" key="1">
    <source>
        <dbReference type="ARBA" id="ARBA00023015"/>
    </source>
</evidence>
<dbReference type="CDD" id="cd06170">
    <property type="entry name" value="LuxR_C_like"/>
    <property type="match status" value="1"/>
</dbReference>
<dbReference type="InterPro" id="IPR001789">
    <property type="entry name" value="Sig_transdc_resp-reg_receiver"/>
</dbReference>
<proteinExistence type="predicted"/>
<dbReference type="InterPro" id="IPR011006">
    <property type="entry name" value="CheY-like_superfamily"/>
</dbReference>
<gene>
    <name evidence="7" type="ORF">EYW47_23990</name>
</gene>
<dbReference type="PANTHER" id="PTHR44688:SF16">
    <property type="entry name" value="DNA-BINDING TRANSCRIPTIONAL ACTIVATOR DEVR_DOSR"/>
    <property type="match status" value="1"/>
</dbReference>
<evidence type="ECO:0000313" key="8">
    <source>
        <dbReference type="Proteomes" id="UP000295722"/>
    </source>
</evidence>
<dbReference type="RefSeq" id="WP_133197327.1">
    <property type="nucleotide sequence ID" value="NZ_JBHUCW010000002.1"/>
</dbReference>
<dbReference type="InterPro" id="IPR036388">
    <property type="entry name" value="WH-like_DNA-bd_sf"/>
</dbReference>
<evidence type="ECO:0000313" key="7">
    <source>
        <dbReference type="EMBL" id="TDG20974.1"/>
    </source>
</evidence>
<keyword evidence="8" id="KW-1185">Reference proteome</keyword>
<sequence>MANVSSDALPAAASPIAYVIDDDESQRKALSSLLRSTGVRAEVFGSCDEFLRFERPEVPSCLVLDVRLQGYSGLVFQDQQALRHNPIPIVFITAHGDVWMCAKAMKSGAVDFLTKPLRDQEVLDAVALGIERDSERRRSLAAHADLQQRYATLTPREREVMSHVLRGSLNKQIAADLALSEVTVKMHRGQVMHKMGSRSVADLVQKAGLLGLARFQPDLAR</sequence>
<reference evidence="7 8" key="1">
    <citation type="submission" date="2019-03" db="EMBL/GenBank/DDBJ databases">
        <title>Paraburkholderia sp. 4M-K11, isolated from subtropical forest soil.</title>
        <authorList>
            <person name="Gao Z.-H."/>
            <person name="Qiu L.-H."/>
        </authorList>
    </citation>
    <scope>NUCLEOTIDE SEQUENCE [LARGE SCALE GENOMIC DNA]</scope>
    <source>
        <strain evidence="7 8">4M-K11</strain>
    </source>
</reference>
<dbReference type="Gene3D" id="1.10.10.10">
    <property type="entry name" value="Winged helix-like DNA-binding domain superfamily/Winged helix DNA-binding domain"/>
    <property type="match status" value="1"/>
</dbReference>
<evidence type="ECO:0000256" key="3">
    <source>
        <dbReference type="ARBA" id="ARBA00023163"/>
    </source>
</evidence>
<protein>
    <submittedName>
        <fullName evidence="7">Response regulator transcription factor</fullName>
    </submittedName>
</protein>
<evidence type="ECO:0000256" key="4">
    <source>
        <dbReference type="PROSITE-ProRule" id="PRU00169"/>
    </source>
</evidence>
<feature type="domain" description="Response regulatory" evidence="6">
    <location>
        <begin position="16"/>
        <end position="130"/>
    </location>
</feature>
<dbReference type="PROSITE" id="PS50110">
    <property type="entry name" value="RESPONSE_REGULATORY"/>
    <property type="match status" value="1"/>
</dbReference>
<dbReference type="PANTHER" id="PTHR44688">
    <property type="entry name" value="DNA-BINDING TRANSCRIPTIONAL ACTIVATOR DEVR_DOSR"/>
    <property type="match status" value="1"/>
</dbReference>
<dbReference type="EMBL" id="SMRP01000013">
    <property type="protein sequence ID" value="TDG20974.1"/>
    <property type="molecule type" value="Genomic_DNA"/>
</dbReference>
<dbReference type="SUPFAM" id="SSF52172">
    <property type="entry name" value="CheY-like"/>
    <property type="match status" value="1"/>
</dbReference>
<comment type="caution">
    <text evidence="7">The sequence shown here is derived from an EMBL/GenBank/DDBJ whole genome shotgun (WGS) entry which is preliminary data.</text>
</comment>